<dbReference type="PANTHER" id="PTHR46580:SF4">
    <property type="entry name" value="ATP_GTP-BINDING PROTEIN"/>
    <property type="match status" value="1"/>
</dbReference>
<dbReference type="Pfam" id="PF00353">
    <property type="entry name" value="HemolysinCabind"/>
    <property type="match status" value="2"/>
</dbReference>
<gene>
    <name evidence="2" type="ORF">FHW37_10492</name>
</gene>
<accession>A0A561QR03</accession>
<dbReference type="Gene3D" id="2.150.10.10">
    <property type="entry name" value="Serralysin-like metalloprotease, C-terminal"/>
    <property type="match status" value="2"/>
</dbReference>
<dbReference type="RefSeq" id="WP_145638228.1">
    <property type="nucleotide sequence ID" value="NZ_VIWP01000004.1"/>
</dbReference>
<dbReference type="Gene3D" id="2.130.10.130">
    <property type="entry name" value="Integrin alpha, N-terminal"/>
    <property type="match status" value="1"/>
</dbReference>
<keyword evidence="3" id="KW-1185">Reference proteome</keyword>
<dbReference type="Proteomes" id="UP000320653">
    <property type="component" value="Unassembled WGS sequence"/>
</dbReference>
<sequence>MQPTTVKYYQISGSVGLTQELVALDVNNDGKLDLVGASLFWPPQDNSIPVYVLLNNGKGSFTLGSNLISGGVPGTTHPREMLTGDFNSDGITDIFIADHGYDANPYPGYRNTLLLGKAGGGFVNATGVANLPGYSDFTHSAAAVDIDGDGDLDIYVGNVFGGNTGPYFLINDGSAHFTVSTAGLPADIVARTKTYTTSLFIDVDGDGDKDLYLGADSAGDKLLINDGSGHFTSSATSLPDGLFGAANSIRVDSQAFDFNRDGKLDILSVQTSNGPFYVGARLQILQSNGVGGFTDASSLYLDSQPNIAGWIKYITFADINKDGALDMVGELSGNTQGIVAYINDGTNHFYQLPKDALYAPGGTFEVMDINGDKVPEIVQVGNSDGKYQLAVISMKIDSGDVTGTSKADTIFGGSKAQTLWGKGGKDVLVGGGGNDVLVGGAAGDKLLGGKGSDTASYADATKAVTANLANTAKNTGDAKGDVYASIENLAGSKYSDVLTGDAAGNMLSGGDGNDKLYGGAGNDRLYGGLGKDTLVGGLGKDTFVFDTKLGAANVDKIADFVVKDDTIWLDDDIFTKVGRTGHLAKDAFWIGTKAHDASDRIIYDNKSGKLWYDADGNGKEAAVLFATINKHLKMTFADFDIIA</sequence>
<dbReference type="SUPFAM" id="SSF69318">
    <property type="entry name" value="Integrin alpha N-terminal domain"/>
    <property type="match status" value="1"/>
</dbReference>
<evidence type="ECO:0000256" key="1">
    <source>
        <dbReference type="ARBA" id="ARBA00022729"/>
    </source>
</evidence>
<evidence type="ECO:0000313" key="2">
    <source>
        <dbReference type="EMBL" id="TWF52825.1"/>
    </source>
</evidence>
<dbReference type="InterPro" id="IPR028994">
    <property type="entry name" value="Integrin_alpha_N"/>
</dbReference>
<dbReference type="GO" id="GO:0005509">
    <property type="term" value="F:calcium ion binding"/>
    <property type="evidence" value="ECO:0007669"/>
    <property type="project" value="InterPro"/>
</dbReference>
<dbReference type="PRINTS" id="PR00313">
    <property type="entry name" value="CABNDNGRPT"/>
</dbReference>
<dbReference type="InterPro" id="IPR011049">
    <property type="entry name" value="Serralysin-like_metalloprot_C"/>
</dbReference>
<protein>
    <submittedName>
        <fullName evidence="2">Hemolysin type calcium-binding protein</fullName>
    </submittedName>
</protein>
<dbReference type="Pfam" id="PF13517">
    <property type="entry name" value="FG-GAP_3"/>
    <property type="match status" value="2"/>
</dbReference>
<dbReference type="OrthoDB" id="475207at2"/>
<dbReference type="InterPro" id="IPR013517">
    <property type="entry name" value="FG-GAP"/>
</dbReference>
<proteinExistence type="predicted"/>
<dbReference type="EMBL" id="VIWP01000004">
    <property type="protein sequence ID" value="TWF52825.1"/>
    <property type="molecule type" value="Genomic_DNA"/>
</dbReference>
<evidence type="ECO:0000313" key="3">
    <source>
        <dbReference type="Proteomes" id="UP000320653"/>
    </source>
</evidence>
<dbReference type="InterPro" id="IPR018511">
    <property type="entry name" value="Hemolysin-typ_Ca-bd_CS"/>
</dbReference>
<dbReference type="AlphaFoldDB" id="A0A561QR03"/>
<comment type="caution">
    <text evidence="2">The sequence shown here is derived from an EMBL/GenBank/DDBJ whole genome shotgun (WGS) entry which is preliminary data.</text>
</comment>
<dbReference type="PANTHER" id="PTHR46580">
    <property type="entry name" value="SENSOR KINASE-RELATED"/>
    <property type="match status" value="1"/>
</dbReference>
<dbReference type="PROSITE" id="PS00330">
    <property type="entry name" value="HEMOLYSIN_CALCIUM"/>
    <property type="match status" value="3"/>
</dbReference>
<dbReference type="InterPro" id="IPR001343">
    <property type="entry name" value="Hemolysn_Ca-bd"/>
</dbReference>
<dbReference type="SUPFAM" id="SSF51120">
    <property type="entry name" value="beta-Roll"/>
    <property type="match status" value="1"/>
</dbReference>
<organism evidence="2 3">
    <name type="scientific">Neorhizobium alkalisoli</name>
    <dbReference type="NCBI Taxonomy" id="528178"/>
    <lineage>
        <taxon>Bacteria</taxon>
        <taxon>Pseudomonadati</taxon>
        <taxon>Pseudomonadota</taxon>
        <taxon>Alphaproteobacteria</taxon>
        <taxon>Hyphomicrobiales</taxon>
        <taxon>Rhizobiaceae</taxon>
        <taxon>Rhizobium/Agrobacterium group</taxon>
        <taxon>Neorhizobium</taxon>
    </lineage>
</organism>
<keyword evidence="1" id="KW-0732">Signal</keyword>
<reference evidence="2 3" key="1">
    <citation type="submission" date="2019-06" db="EMBL/GenBank/DDBJ databases">
        <title>Sorghum-associated microbial communities from plants grown in Nebraska, USA.</title>
        <authorList>
            <person name="Schachtman D."/>
        </authorList>
    </citation>
    <scope>NUCLEOTIDE SEQUENCE [LARGE SCALE GENOMIC DNA]</scope>
    <source>
        <strain evidence="2 3">1225</strain>
    </source>
</reference>
<name>A0A561QR03_9HYPH</name>